<feature type="repeat" description="TPR" evidence="3">
    <location>
        <begin position="391"/>
        <end position="424"/>
    </location>
</feature>
<evidence type="ECO:0000256" key="1">
    <source>
        <dbReference type="ARBA" id="ARBA00022737"/>
    </source>
</evidence>
<keyword evidence="6" id="KW-1185">Reference proteome</keyword>
<dbReference type="Gene3D" id="1.25.40.10">
    <property type="entry name" value="Tetratricopeptide repeat domain"/>
    <property type="match status" value="2"/>
</dbReference>
<sequence>MRSSSTLESFLIHTNRNRRKIPNRMTYNSSQFEICHFLQKFSDHNDLIELCNEIYADNPIQRAVIDEFRLEYSCDKAVWWYTRDSCFYRMLNKACRIEDFGMLIMFRLFIKDIYKQLRQEHACQSFDSIFHVYRGQIISAVELKHLNAAVGQYISINSFLSASRNRIVAEMFAGINSSISSTEQAILFDIEVDPHLESLKPFAGISHLSHFGMGEEEVIFMLGTIFRIMNVKRTEEQGIWIIKLRLCDENEHDLKDVYKYMKENIMDKEMNRSSPGMLLIQMGLFNKAEIFYKRLMNTLLPNDLLLANCFEGLGIIATEKGDNLLAIDYYRKEGEILSQTYPSDHLCFAFAYGNLATVCCKSDLYDTAIEHYNRALSIFIKYFGKNHSDVIRTYNNLGNVYLGKKDYDKAMFNYKKSLELRESILPNDHPELATTYLNIATIHDGLEEYDSELLYQEKALKIYLKSLPKNHPNVGLLYKNIAATYKNRNQFELALENYLKANEIYRHVYTALDPNHPKLIDINHTIENLKSKLVN</sequence>
<comment type="caution">
    <text evidence="4">The sequence shown here is derived from an EMBL/GenBank/DDBJ whole genome shotgun (WGS) entry which is preliminary data.</text>
</comment>
<keyword evidence="1" id="KW-0677">Repeat</keyword>
<name>A0A814PU05_9BILA</name>
<evidence type="ECO:0000313" key="4">
    <source>
        <dbReference type="EMBL" id="CAF1110574.1"/>
    </source>
</evidence>
<dbReference type="PROSITE" id="PS51996">
    <property type="entry name" value="TR_MART"/>
    <property type="match status" value="1"/>
</dbReference>
<dbReference type="SUPFAM" id="SSF56399">
    <property type="entry name" value="ADP-ribosylation"/>
    <property type="match status" value="1"/>
</dbReference>
<dbReference type="SUPFAM" id="SSF48452">
    <property type="entry name" value="TPR-like"/>
    <property type="match status" value="1"/>
</dbReference>
<dbReference type="Proteomes" id="UP000663829">
    <property type="component" value="Unassembled WGS sequence"/>
</dbReference>
<dbReference type="Proteomes" id="UP000681722">
    <property type="component" value="Unassembled WGS sequence"/>
</dbReference>
<keyword evidence="2 3" id="KW-0802">TPR repeat</keyword>
<dbReference type="PROSITE" id="PS50293">
    <property type="entry name" value="TPR_REGION"/>
    <property type="match status" value="1"/>
</dbReference>
<gene>
    <name evidence="4" type="ORF">GPM918_LOCUS19210</name>
    <name evidence="5" type="ORF">SRO942_LOCUS19209</name>
</gene>
<dbReference type="PROSITE" id="PS50005">
    <property type="entry name" value="TPR"/>
    <property type="match status" value="1"/>
</dbReference>
<dbReference type="EMBL" id="CAJNOQ010005760">
    <property type="protein sequence ID" value="CAF1110574.1"/>
    <property type="molecule type" value="Genomic_DNA"/>
</dbReference>
<dbReference type="PANTHER" id="PTHR45641:SF1">
    <property type="entry name" value="AAA+ ATPASE DOMAIN-CONTAINING PROTEIN"/>
    <property type="match status" value="1"/>
</dbReference>
<evidence type="ECO:0000256" key="3">
    <source>
        <dbReference type="PROSITE-ProRule" id="PRU00339"/>
    </source>
</evidence>
<dbReference type="InterPro" id="IPR011990">
    <property type="entry name" value="TPR-like_helical_dom_sf"/>
</dbReference>
<dbReference type="EMBL" id="CAJOBC010005761">
    <property type="protein sequence ID" value="CAF3874986.1"/>
    <property type="molecule type" value="Genomic_DNA"/>
</dbReference>
<dbReference type="InterPro" id="IPR019734">
    <property type="entry name" value="TPR_rpt"/>
</dbReference>
<dbReference type="Pfam" id="PF13424">
    <property type="entry name" value="TPR_12"/>
    <property type="match status" value="1"/>
</dbReference>
<dbReference type="Gene3D" id="3.90.176.10">
    <property type="entry name" value="Toxin ADP-ribosyltransferase, Chain A, domain 1"/>
    <property type="match status" value="1"/>
</dbReference>
<protein>
    <submittedName>
        <fullName evidence="4">Uncharacterized protein</fullName>
    </submittedName>
</protein>
<reference evidence="4" key="1">
    <citation type="submission" date="2021-02" db="EMBL/GenBank/DDBJ databases">
        <authorList>
            <person name="Nowell W R."/>
        </authorList>
    </citation>
    <scope>NUCLEOTIDE SEQUENCE</scope>
</reference>
<proteinExistence type="predicted"/>
<evidence type="ECO:0000313" key="5">
    <source>
        <dbReference type="EMBL" id="CAF3874986.1"/>
    </source>
</evidence>
<evidence type="ECO:0000256" key="2">
    <source>
        <dbReference type="ARBA" id="ARBA00022803"/>
    </source>
</evidence>
<evidence type="ECO:0000313" key="6">
    <source>
        <dbReference type="Proteomes" id="UP000663829"/>
    </source>
</evidence>
<dbReference type="Pfam" id="PF13374">
    <property type="entry name" value="TPR_10"/>
    <property type="match status" value="1"/>
</dbReference>
<dbReference type="OrthoDB" id="5986190at2759"/>
<accession>A0A814PU05</accession>
<dbReference type="AlphaFoldDB" id="A0A814PU05"/>
<organism evidence="4 6">
    <name type="scientific">Didymodactylos carnosus</name>
    <dbReference type="NCBI Taxonomy" id="1234261"/>
    <lineage>
        <taxon>Eukaryota</taxon>
        <taxon>Metazoa</taxon>
        <taxon>Spiralia</taxon>
        <taxon>Gnathifera</taxon>
        <taxon>Rotifera</taxon>
        <taxon>Eurotatoria</taxon>
        <taxon>Bdelloidea</taxon>
        <taxon>Philodinida</taxon>
        <taxon>Philodinidae</taxon>
        <taxon>Didymodactylos</taxon>
    </lineage>
</organism>
<dbReference type="PANTHER" id="PTHR45641">
    <property type="entry name" value="TETRATRICOPEPTIDE REPEAT PROTEIN (AFU_ORTHOLOGUE AFUA_6G03870)"/>
    <property type="match status" value="1"/>
</dbReference>
<dbReference type="SMART" id="SM00028">
    <property type="entry name" value="TPR"/>
    <property type="match status" value="4"/>
</dbReference>